<dbReference type="AlphaFoldDB" id="A0A139HK75"/>
<dbReference type="EMBL" id="LFZN01000038">
    <property type="protein sequence ID" value="KXT02759.1"/>
    <property type="molecule type" value="Genomic_DNA"/>
</dbReference>
<dbReference type="Proteomes" id="UP000070133">
    <property type="component" value="Unassembled WGS sequence"/>
</dbReference>
<evidence type="ECO:0000313" key="1">
    <source>
        <dbReference type="EMBL" id="KXT02759.1"/>
    </source>
</evidence>
<gene>
    <name evidence="1" type="ORF">AC578_5468</name>
</gene>
<name>A0A139HK75_9PEZI</name>
<protein>
    <submittedName>
        <fullName evidence="1">Uncharacterized protein</fullName>
    </submittedName>
</protein>
<sequence>MFLAKLFSQLRWSMILNTKMNTKLASHTSRQNLDSKNFAMGAGFRYHFLPNQEKAGPDANAAQQNAVNLEEICRQGVRNAVDRLNEQIRRRKTNAVI</sequence>
<keyword evidence="2" id="KW-1185">Reference proteome</keyword>
<organism evidence="1 2">
    <name type="scientific">Pseudocercospora eumusae</name>
    <dbReference type="NCBI Taxonomy" id="321146"/>
    <lineage>
        <taxon>Eukaryota</taxon>
        <taxon>Fungi</taxon>
        <taxon>Dikarya</taxon>
        <taxon>Ascomycota</taxon>
        <taxon>Pezizomycotina</taxon>
        <taxon>Dothideomycetes</taxon>
        <taxon>Dothideomycetidae</taxon>
        <taxon>Mycosphaerellales</taxon>
        <taxon>Mycosphaerellaceae</taxon>
        <taxon>Pseudocercospora</taxon>
    </lineage>
</organism>
<comment type="caution">
    <text evidence="1">The sequence shown here is derived from an EMBL/GenBank/DDBJ whole genome shotgun (WGS) entry which is preliminary data.</text>
</comment>
<evidence type="ECO:0000313" key="2">
    <source>
        <dbReference type="Proteomes" id="UP000070133"/>
    </source>
</evidence>
<reference evidence="1 2" key="1">
    <citation type="submission" date="2015-07" db="EMBL/GenBank/DDBJ databases">
        <title>Comparative genomics of the Sigatoka disease complex on banana suggests a link between parallel evolutionary changes in Pseudocercospora fijiensis and Pseudocercospora eumusae and increased virulence on the banana host.</title>
        <authorList>
            <person name="Chang T.-C."/>
            <person name="Salvucci A."/>
            <person name="Crous P.W."/>
            <person name="Stergiopoulos I."/>
        </authorList>
    </citation>
    <scope>NUCLEOTIDE SEQUENCE [LARGE SCALE GENOMIC DNA]</scope>
    <source>
        <strain evidence="1 2">CBS 114824</strain>
    </source>
</reference>
<proteinExistence type="predicted"/>
<accession>A0A139HK75</accession>